<name>K4AMZ1_SETIT</name>
<dbReference type="EnsemblPlants" id="KQK89105">
    <property type="protein sequence ID" value="KQK89105"/>
    <property type="gene ID" value="SETIT_040287mg"/>
</dbReference>
<proteinExistence type="predicted"/>
<evidence type="ECO:0000313" key="3">
    <source>
        <dbReference type="Proteomes" id="UP000004995"/>
    </source>
</evidence>
<keyword evidence="1" id="KW-1133">Transmembrane helix</keyword>
<organism evidence="2 3">
    <name type="scientific">Setaria italica</name>
    <name type="common">Foxtail millet</name>
    <name type="synonym">Panicum italicum</name>
    <dbReference type="NCBI Taxonomy" id="4555"/>
    <lineage>
        <taxon>Eukaryota</taxon>
        <taxon>Viridiplantae</taxon>
        <taxon>Streptophyta</taxon>
        <taxon>Embryophyta</taxon>
        <taxon>Tracheophyta</taxon>
        <taxon>Spermatophyta</taxon>
        <taxon>Magnoliopsida</taxon>
        <taxon>Liliopsida</taxon>
        <taxon>Poales</taxon>
        <taxon>Poaceae</taxon>
        <taxon>PACMAD clade</taxon>
        <taxon>Panicoideae</taxon>
        <taxon>Panicodae</taxon>
        <taxon>Paniceae</taxon>
        <taxon>Cenchrinae</taxon>
        <taxon>Setaria</taxon>
    </lineage>
</organism>
<dbReference type="AlphaFoldDB" id="K4AMZ1"/>
<dbReference type="HOGENOM" id="CLU_3261510_0_0_1"/>
<keyword evidence="1" id="KW-0812">Transmembrane</keyword>
<dbReference type="Gramene" id="KQK89105">
    <property type="protein sequence ID" value="KQK89105"/>
    <property type="gene ID" value="SETIT_040287mg"/>
</dbReference>
<evidence type="ECO:0000256" key="1">
    <source>
        <dbReference type="SAM" id="Phobius"/>
    </source>
</evidence>
<dbReference type="Gramene" id="KQK89104">
    <property type="protein sequence ID" value="KQK89104"/>
    <property type="gene ID" value="SETIT_040287mg"/>
</dbReference>
<accession>K4AMZ1</accession>
<keyword evidence="1" id="KW-0472">Membrane</keyword>
<dbReference type="EMBL" id="AGNK02005617">
    <property type="status" value="NOT_ANNOTATED_CDS"/>
    <property type="molecule type" value="Genomic_DNA"/>
</dbReference>
<evidence type="ECO:0000313" key="2">
    <source>
        <dbReference type="EnsemblPlants" id="KQK89104"/>
    </source>
</evidence>
<sequence length="42" mass="4789">MTIEKSIVAISASSGLVHNLFQRWLYTTLLYCMFLLAVAIRN</sequence>
<keyword evidence="3" id="KW-1185">Reference proteome</keyword>
<reference evidence="2" key="2">
    <citation type="submission" date="2018-08" db="UniProtKB">
        <authorList>
            <consortium name="EnsemblPlants"/>
        </authorList>
    </citation>
    <scope>IDENTIFICATION</scope>
    <source>
        <strain evidence="2">Yugu1</strain>
    </source>
</reference>
<dbReference type="EnsemblPlants" id="KQK89104">
    <property type="protein sequence ID" value="KQK89104"/>
    <property type="gene ID" value="SETIT_040287mg"/>
</dbReference>
<dbReference type="Proteomes" id="UP000004995">
    <property type="component" value="Unassembled WGS sequence"/>
</dbReference>
<protein>
    <submittedName>
        <fullName evidence="2">Uncharacterized protein</fullName>
    </submittedName>
</protein>
<feature type="transmembrane region" description="Helical" evidence="1">
    <location>
        <begin position="23"/>
        <end position="40"/>
    </location>
</feature>
<reference evidence="3" key="1">
    <citation type="journal article" date="2012" name="Nat. Biotechnol.">
        <title>Reference genome sequence of the model plant Setaria.</title>
        <authorList>
            <person name="Bennetzen J.L."/>
            <person name="Schmutz J."/>
            <person name="Wang H."/>
            <person name="Percifield R."/>
            <person name="Hawkins J."/>
            <person name="Pontaroli A.C."/>
            <person name="Estep M."/>
            <person name="Feng L."/>
            <person name="Vaughn J.N."/>
            <person name="Grimwood J."/>
            <person name="Jenkins J."/>
            <person name="Barry K."/>
            <person name="Lindquist E."/>
            <person name="Hellsten U."/>
            <person name="Deshpande S."/>
            <person name="Wang X."/>
            <person name="Wu X."/>
            <person name="Mitros T."/>
            <person name="Triplett J."/>
            <person name="Yang X."/>
            <person name="Ye C.Y."/>
            <person name="Mauro-Herrera M."/>
            <person name="Wang L."/>
            <person name="Li P."/>
            <person name="Sharma M."/>
            <person name="Sharma R."/>
            <person name="Ronald P.C."/>
            <person name="Panaud O."/>
            <person name="Kellogg E.A."/>
            <person name="Brutnell T.P."/>
            <person name="Doust A.N."/>
            <person name="Tuskan G.A."/>
            <person name="Rokhsar D."/>
            <person name="Devos K.M."/>
        </authorList>
    </citation>
    <scope>NUCLEOTIDE SEQUENCE [LARGE SCALE GENOMIC DNA]</scope>
    <source>
        <strain evidence="3">cv. Yugu1</strain>
    </source>
</reference>